<dbReference type="InterPro" id="IPR057203">
    <property type="entry name" value="DUF7881"/>
</dbReference>
<evidence type="ECO:0000259" key="2">
    <source>
        <dbReference type="Pfam" id="PF25324"/>
    </source>
</evidence>
<gene>
    <name evidence="3" type="ORF">L228DRAFT_241540</name>
</gene>
<dbReference type="InterPro" id="IPR003615">
    <property type="entry name" value="HNH_nuc"/>
</dbReference>
<protein>
    <submittedName>
        <fullName evidence="3">Uncharacterized protein</fullName>
    </submittedName>
</protein>
<organism evidence="3 4">
    <name type="scientific">Xylona heveae (strain CBS 132557 / TC161)</name>
    <dbReference type="NCBI Taxonomy" id="1328760"/>
    <lineage>
        <taxon>Eukaryota</taxon>
        <taxon>Fungi</taxon>
        <taxon>Dikarya</taxon>
        <taxon>Ascomycota</taxon>
        <taxon>Pezizomycotina</taxon>
        <taxon>Xylonomycetes</taxon>
        <taxon>Xylonales</taxon>
        <taxon>Xylonaceae</taxon>
        <taxon>Xylona</taxon>
    </lineage>
</organism>
<dbReference type="RefSeq" id="XP_018185346.1">
    <property type="nucleotide sequence ID" value="XM_018331335.1"/>
</dbReference>
<dbReference type="OrthoDB" id="3433692at2759"/>
<evidence type="ECO:0000313" key="4">
    <source>
        <dbReference type="Proteomes" id="UP000076632"/>
    </source>
</evidence>
<proteinExistence type="predicted"/>
<dbReference type="AlphaFoldDB" id="A0A165A0R6"/>
<dbReference type="OMA" id="LAYEGHW"/>
<dbReference type="Pfam" id="PF25324">
    <property type="entry name" value="DUF7881"/>
    <property type="match status" value="1"/>
</dbReference>
<accession>A0A165A0R6</accession>
<feature type="domain" description="HNH nuclease" evidence="1">
    <location>
        <begin position="138"/>
        <end position="199"/>
    </location>
</feature>
<feature type="domain" description="DUF7881" evidence="2">
    <location>
        <begin position="7"/>
        <end position="77"/>
    </location>
</feature>
<dbReference type="Pfam" id="PF13391">
    <property type="entry name" value="HNH_2"/>
    <property type="match status" value="1"/>
</dbReference>
<evidence type="ECO:0000313" key="3">
    <source>
        <dbReference type="EMBL" id="KZF19791.1"/>
    </source>
</evidence>
<sequence length="295" mass="32853">MSRSLHRDVFLADGRKPDVVLGGLESNQTISRGLFLHIIAILLAPDTPAYEIMHRESGLVLQQDDSAKLEPGWYDVMLINSDKPIELTTDEWRLRGYSPSSSSVLGTFKDEALQRDDRCVIMQPSAPGRSSRTDPGWDGSHAVHVFPVAHVREFISSGLSACITNKSSESDSGINSIQNGLFLSPTCHFLFDAYHISIHPREHRVVCFSYDFHDVGGKVISKTCWDPNSEDSVRPELFDWHFRQAVLANMKGAGAPIFENDFPEGSDMVAKIREGPMPENRMEVELAMRLPSPAS</sequence>
<dbReference type="Proteomes" id="UP000076632">
    <property type="component" value="Unassembled WGS sequence"/>
</dbReference>
<keyword evidence="4" id="KW-1185">Reference proteome</keyword>
<dbReference type="EMBL" id="KV407465">
    <property type="protein sequence ID" value="KZF19791.1"/>
    <property type="molecule type" value="Genomic_DNA"/>
</dbReference>
<dbReference type="GeneID" id="28896472"/>
<name>A0A165A0R6_XYLHT</name>
<evidence type="ECO:0000259" key="1">
    <source>
        <dbReference type="Pfam" id="PF13391"/>
    </source>
</evidence>
<dbReference type="InParanoid" id="A0A165A0R6"/>
<reference evidence="3 4" key="1">
    <citation type="journal article" date="2016" name="Fungal Biol.">
        <title>The genome of Xylona heveae provides a window into fungal endophytism.</title>
        <authorList>
            <person name="Gazis R."/>
            <person name="Kuo A."/>
            <person name="Riley R."/>
            <person name="LaButti K."/>
            <person name="Lipzen A."/>
            <person name="Lin J."/>
            <person name="Amirebrahimi M."/>
            <person name="Hesse C.N."/>
            <person name="Spatafora J.W."/>
            <person name="Henrissat B."/>
            <person name="Hainaut M."/>
            <person name="Grigoriev I.V."/>
            <person name="Hibbett D.S."/>
        </authorList>
    </citation>
    <scope>NUCLEOTIDE SEQUENCE [LARGE SCALE GENOMIC DNA]</scope>
    <source>
        <strain evidence="3 4">TC161</strain>
    </source>
</reference>
<dbReference type="STRING" id="1328760.A0A165A0R6"/>